<evidence type="ECO:0000259" key="3">
    <source>
        <dbReference type="PROSITE" id="PS50943"/>
    </source>
</evidence>
<organism evidence="4 5">
    <name type="scientific">Desulfatibacillum aliphaticivorans</name>
    <dbReference type="NCBI Taxonomy" id="218208"/>
    <lineage>
        <taxon>Bacteria</taxon>
        <taxon>Pseudomonadati</taxon>
        <taxon>Thermodesulfobacteriota</taxon>
        <taxon>Desulfobacteria</taxon>
        <taxon>Desulfobacterales</taxon>
        <taxon>Desulfatibacillaceae</taxon>
        <taxon>Desulfatibacillum</taxon>
    </lineage>
</organism>
<gene>
    <name evidence="4" type="ordered locus">Dalk_2615</name>
</gene>
<dbReference type="eggNOG" id="COG1476">
    <property type="taxonomic scope" value="Bacteria"/>
</dbReference>
<keyword evidence="2" id="KW-0472">Membrane</keyword>
<keyword evidence="2" id="KW-1133">Transmembrane helix</keyword>
<accession>B8FIR7</accession>
<feature type="domain" description="HTH cro/C1-type" evidence="3">
    <location>
        <begin position="17"/>
        <end position="71"/>
    </location>
</feature>
<evidence type="ECO:0000256" key="1">
    <source>
        <dbReference type="ARBA" id="ARBA00023125"/>
    </source>
</evidence>
<evidence type="ECO:0000313" key="5">
    <source>
        <dbReference type="Proteomes" id="UP000000739"/>
    </source>
</evidence>
<dbReference type="KEGG" id="dal:Dalk_2615"/>
<evidence type="ECO:0000256" key="2">
    <source>
        <dbReference type="SAM" id="Phobius"/>
    </source>
</evidence>
<dbReference type="Gene3D" id="1.10.260.40">
    <property type="entry name" value="lambda repressor-like DNA-binding domains"/>
    <property type="match status" value="1"/>
</dbReference>
<dbReference type="EMBL" id="CP001322">
    <property type="protein sequence ID" value="ACL04308.1"/>
    <property type="molecule type" value="Genomic_DNA"/>
</dbReference>
<dbReference type="InterPro" id="IPR010982">
    <property type="entry name" value="Lambda_DNA-bd_dom_sf"/>
</dbReference>
<proteinExistence type="predicted"/>
<dbReference type="PROSITE" id="PS50943">
    <property type="entry name" value="HTH_CROC1"/>
    <property type="match status" value="1"/>
</dbReference>
<dbReference type="CDD" id="cd00093">
    <property type="entry name" value="HTH_XRE"/>
    <property type="match status" value="1"/>
</dbReference>
<dbReference type="PANTHER" id="PTHR46558">
    <property type="entry name" value="TRACRIPTIONAL REGULATORY PROTEIN-RELATED-RELATED"/>
    <property type="match status" value="1"/>
</dbReference>
<dbReference type="InterPro" id="IPR001387">
    <property type="entry name" value="Cro/C1-type_HTH"/>
</dbReference>
<dbReference type="Pfam" id="PF01381">
    <property type="entry name" value="HTH_3"/>
    <property type="match status" value="1"/>
</dbReference>
<keyword evidence="2" id="KW-0812">Transmembrane</keyword>
<dbReference type="SMART" id="SM00530">
    <property type="entry name" value="HTH_XRE"/>
    <property type="match status" value="1"/>
</dbReference>
<reference evidence="4 5" key="1">
    <citation type="journal article" date="2012" name="Environ. Microbiol.">
        <title>The genome sequence of Desulfatibacillum alkenivorans AK-01: a blueprint for anaerobic alkane oxidation.</title>
        <authorList>
            <person name="Callaghan A.V."/>
            <person name="Morris B.E."/>
            <person name="Pereira I.A."/>
            <person name="McInerney M.J."/>
            <person name="Austin R.N."/>
            <person name="Groves J.T."/>
            <person name="Kukor J.J."/>
            <person name="Suflita J.M."/>
            <person name="Young L.Y."/>
            <person name="Zylstra G.J."/>
            <person name="Wawrik B."/>
        </authorList>
    </citation>
    <scope>NUCLEOTIDE SEQUENCE [LARGE SCALE GENOMIC DNA]</scope>
    <source>
        <strain evidence="4 5">AK-01</strain>
    </source>
</reference>
<dbReference type="SUPFAM" id="SSF47413">
    <property type="entry name" value="lambda repressor-like DNA-binding domains"/>
    <property type="match status" value="1"/>
</dbReference>
<name>B8FIR7_DESAL</name>
<dbReference type="AlphaFoldDB" id="B8FIR7"/>
<protein>
    <submittedName>
        <fullName evidence="4">Transcriptional regulator, XRE family</fullName>
    </submittedName>
</protein>
<feature type="transmembrane region" description="Helical" evidence="2">
    <location>
        <begin position="172"/>
        <end position="194"/>
    </location>
</feature>
<keyword evidence="5" id="KW-1185">Reference proteome</keyword>
<dbReference type="PANTHER" id="PTHR46558:SF4">
    <property type="entry name" value="DNA-BIDING PHAGE PROTEIN"/>
    <property type="match status" value="1"/>
</dbReference>
<keyword evidence="1" id="KW-0238">DNA-binding</keyword>
<dbReference type="GO" id="GO:0003677">
    <property type="term" value="F:DNA binding"/>
    <property type="evidence" value="ECO:0007669"/>
    <property type="project" value="UniProtKB-KW"/>
</dbReference>
<dbReference type="Proteomes" id="UP000000739">
    <property type="component" value="Chromosome"/>
</dbReference>
<sequence>MSTHDLEDVLDTLAKNIVVARSALGITQGDLAKDSGISRATIAQLEAGEGDPKLSTLISLSKSLDSTHWHLLTGKNEMSALISLAETIAKSEETVVLEEGDLETVKRLLSSGTKKKTIKAAKIGLKAIEESIAYEKEDGPSGDSDSEGKTAKAATSDAVNAMAVGAAMGTTLIPGLGTLVGAALGGFLAGKATIKMAKNKKMNKQDSEQ</sequence>
<dbReference type="HOGENOM" id="CLU_1313736_0_0_7"/>
<evidence type="ECO:0000313" key="4">
    <source>
        <dbReference type="EMBL" id="ACL04308.1"/>
    </source>
</evidence>
<dbReference type="RefSeq" id="WP_015947380.1">
    <property type="nucleotide sequence ID" value="NC_011768.1"/>
</dbReference>